<dbReference type="OrthoDB" id="9787782at2"/>
<dbReference type="EMBL" id="PXOH01000006">
    <property type="protein sequence ID" value="PSF37806.1"/>
    <property type="molecule type" value="Genomic_DNA"/>
</dbReference>
<dbReference type="InterPro" id="IPR013589">
    <property type="entry name" value="Bac_transglu_N"/>
</dbReference>
<reference evidence="2 3" key="1">
    <citation type="submission" date="2018-03" db="EMBL/GenBank/DDBJ databases">
        <title>The ancient ancestry and fast evolution of plastids.</title>
        <authorList>
            <person name="Moore K.R."/>
            <person name="Magnabosco C."/>
            <person name="Momper L."/>
            <person name="Gold D.A."/>
            <person name="Bosak T."/>
            <person name="Fournier G.P."/>
        </authorList>
    </citation>
    <scope>NUCLEOTIDE SEQUENCE [LARGE SCALE GENOMIC DNA]</scope>
    <source>
        <strain evidence="2 3">CCALA 016</strain>
    </source>
</reference>
<dbReference type="SMART" id="SM00460">
    <property type="entry name" value="TGc"/>
    <property type="match status" value="1"/>
</dbReference>
<evidence type="ECO:0000259" key="1">
    <source>
        <dbReference type="SMART" id="SM00460"/>
    </source>
</evidence>
<accession>A0A2T1LZH9</accession>
<evidence type="ECO:0000313" key="3">
    <source>
        <dbReference type="Proteomes" id="UP000239001"/>
    </source>
</evidence>
<keyword evidence="3" id="KW-1185">Reference proteome</keyword>
<feature type="domain" description="Transglutaminase-like" evidence="1">
    <location>
        <begin position="175"/>
        <end position="246"/>
    </location>
</feature>
<evidence type="ECO:0000313" key="2">
    <source>
        <dbReference type="EMBL" id="PSF37806.1"/>
    </source>
</evidence>
<dbReference type="RefSeq" id="WP_106456247.1">
    <property type="nucleotide sequence ID" value="NZ_PXOH01000006.1"/>
</dbReference>
<dbReference type="PANTHER" id="PTHR33490">
    <property type="entry name" value="BLR5614 PROTEIN-RELATED"/>
    <property type="match status" value="1"/>
</dbReference>
<dbReference type="Pfam" id="PF08379">
    <property type="entry name" value="Bact_transglu_N"/>
    <property type="match status" value="1"/>
</dbReference>
<dbReference type="SUPFAM" id="SSF54001">
    <property type="entry name" value="Cysteine proteinases"/>
    <property type="match status" value="1"/>
</dbReference>
<dbReference type="InterPro" id="IPR002931">
    <property type="entry name" value="Transglutaminase-like"/>
</dbReference>
<dbReference type="Pfam" id="PF01841">
    <property type="entry name" value="Transglut_core"/>
    <property type="match status" value="1"/>
</dbReference>
<organism evidence="2 3">
    <name type="scientific">Aphanothece hegewaldii CCALA 016</name>
    <dbReference type="NCBI Taxonomy" id="2107694"/>
    <lineage>
        <taxon>Bacteria</taxon>
        <taxon>Bacillati</taxon>
        <taxon>Cyanobacteriota</taxon>
        <taxon>Cyanophyceae</taxon>
        <taxon>Oscillatoriophycideae</taxon>
        <taxon>Chroococcales</taxon>
        <taxon>Aphanothecaceae</taxon>
        <taxon>Aphanothece</taxon>
    </lineage>
</organism>
<sequence>MSVIYDLEHITTYSYRNPVTFGKHRAVFLPSATHRERILSYLVETNVPCKIRWIMDTLSNNVAELEFSEPAKELIVTCRLRAEHFGLKAIAEFPLDPRALEIPVQYTPDEWSDLSVFMRPHAEDPDSSVATWAKYFVAGDQDHTLDVLQRMMDTIKNTLSYQSRETEGTQSPGETLRLKSGTCRDYAWLMIESLRRLGLACRFVSGYLYDGALDGGEVGMIGSGATHAWLQVYLPGAGWRNYDPTNQITTGFDLIPVAIARHPSQVMPLSGFWFGETQDYLGMNVKVLIRKLANLPEFESKSVAL</sequence>
<name>A0A2T1LZH9_9CHRO</name>
<dbReference type="AlphaFoldDB" id="A0A2T1LZH9"/>
<dbReference type="PANTHER" id="PTHR33490:SF1">
    <property type="entry name" value="SLL1233 PROTEIN"/>
    <property type="match status" value="1"/>
</dbReference>
<gene>
    <name evidence="2" type="ORF">C7H19_07420</name>
</gene>
<comment type="caution">
    <text evidence="2">The sequence shown here is derived from an EMBL/GenBank/DDBJ whole genome shotgun (WGS) entry which is preliminary data.</text>
</comment>
<dbReference type="Gene3D" id="3.10.620.30">
    <property type="match status" value="1"/>
</dbReference>
<protein>
    <submittedName>
        <fullName evidence="2">Transglutaminase-like superfamily protein</fullName>
    </submittedName>
</protein>
<proteinExistence type="predicted"/>
<dbReference type="Proteomes" id="UP000239001">
    <property type="component" value="Unassembled WGS sequence"/>
</dbReference>
<dbReference type="InterPro" id="IPR038765">
    <property type="entry name" value="Papain-like_cys_pep_sf"/>
</dbReference>
<reference evidence="2 3" key="2">
    <citation type="submission" date="2018-03" db="EMBL/GenBank/DDBJ databases">
        <authorList>
            <person name="Keele B.F."/>
        </authorList>
    </citation>
    <scope>NUCLEOTIDE SEQUENCE [LARGE SCALE GENOMIC DNA]</scope>
    <source>
        <strain evidence="2 3">CCALA 016</strain>
    </source>
</reference>